<reference evidence="1 2" key="1">
    <citation type="submission" date="2023-09" db="EMBL/GenBank/DDBJ databases">
        <authorList>
            <person name="Rey-Velasco X."/>
        </authorList>
    </citation>
    <scope>NUCLEOTIDE SEQUENCE [LARGE SCALE GENOMIC DNA]</scope>
    <source>
        <strain evidence="1 2">F388</strain>
    </source>
</reference>
<keyword evidence="2" id="KW-1185">Reference proteome</keyword>
<gene>
    <name evidence="1" type="ORF">RM706_06375</name>
</gene>
<comment type="caution">
    <text evidence="1">The sequence shown here is derived from an EMBL/GenBank/DDBJ whole genome shotgun (WGS) entry which is preliminary data.</text>
</comment>
<dbReference type="RefSeq" id="WP_311350194.1">
    <property type="nucleotide sequence ID" value="NZ_JAVRHR010000001.1"/>
</dbReference>
<evidence type="ECO:0000313" key="2">
    <source>
        <dbReference type="Proteomes" id="UP001255246"/>
    </source>
</evidence>
<name>A0ABU3ACK1_9FLAO</name>
<proteinExistence type="predicted"/>
<dbReference type="Proteomes" id="UP001255246">
    <property type="component" value="Unassembled WGS sequence"/>
</dbReference>
<accession>A0ABU3ACK1</accession>
<dbReference type="EMBL" id="JAVRHR010000001">
    <property type="protein sequence ID" value="MDT0606646.1"/>
    <property type="molecule type" value="Genomic_DNA"/>
</dbReference>
<sequence>MILLDSSKYYSIYQDIYHRRFHVDFGQKSVSLSFCQLLALREKINAISVTSLFDSETNAHGLFFLTLCNNEHLFVLNILEVLDLKTLVQNSFAAMGLSRKIVPITA</sequence>
<evidence type="ECO:0000313" key="1">
    <source>
        <dbReference type="EMBL" id="MDT0606646.1"/>
    </source>
</evidence>
<protein>
    <submittedName>
        <fullName evidence="1">Uncharacterized protein</fullName>
    </submittedName>
</protein>
<organism evidence="1 2">
    <name type="scientific">Croceitalea rosinachiae</name>
    <dbReference type="NCBI Taxonomy" id="3075596"/>
    <lineage>
        <taxon>Bacteria</taxon>
        <taxon>Pseudomonadati</taxon>
        <taxon>Bacteroidota</taxon>
        <taxon>Flavobacteriia</taxon>
        <taxon>Flavobacteriales</taxon>
        <taxon>Flavobacteriaceae</taxon>
        <taxon>Croceitalea</taxon>
    </lineage>
</organism>